<proteinExistence type="predicted"/>
<dbReference type="EMBL" id="AP021853">
    <property type="protein sequence ID" value="BBN98139.1"/>
    <property type="molecule type" value="Genomic_DNA"/>
</dbReference>
<evidence type="ECO:0008006" key="3">
    <source>
        <dbReference type="Google" id="ProtNLM"/>
    </source>
</evidence>
<dbReference type="Gene3D" id="3.10.180.10">
    <property type="entry name" value="2,3-Dihydroxybiphenyl 1,2-Dioxygenase, domain 1"/>
    <property type="match status" value="1"/>
</dbReference>
<gene>
    <name evidence="1" type="ORF">St703_08440</name>
</gene>
<reference evidence="1 2" key="1">
    <citation type="submission" date="2019-09" db="EMBL/GenBank/DDBJ databases">
        <title>Complete genome sequence of Sporolactobacillus terrae 70-3.</title>
        <authorList>
            <person name="Tanaka N."/>
            <person name="Shiwa Y."/>
            <person name="Fujita N."/>
            <person name="Tanasupawat S."/>
        </authorList>
    </citation>
    <scope>NUCLEOTIDE SEQUENCE [LARGE SCALE GENOMIC DNA]</scope>
    <source>
        <strain evidence="1 2">70-3</strain>
    </source>
</reference>
<evidence type="ECO:0000313" key="1">
    <source>
        <dbReference type="EMBL" id="BBN98139.1"/>
    </source>
</evidence>
<name>A0A5K7WWN8_9BACL</name>
<dbReference type="Proteomes" id="UP000326951">
    <property type="component" value="Chromosome"/>
</dbReference>
<organism evidence="1 2">
    <name type="scientific">Sporolactobacillus terrae</name>
    <dbReference type="NCBI Taxonomy" id="269673"/>
    <lineage>
        <taxon>Bacteria</taxon>
        <taxon>Bacillati</taxon>
        <taxon>Bacillota</taxon>
        <taxon>Bacilli</taxon>
        <taxon>Bacillales</taxon>
        <taxon>Sporolactobacillaceae</taxon>
        <taxon>Sporolactobacillus</taxon>
    </lineage>
</organism>
<evidence type="ECO:0000313" key="2">
    <source>
        <dbReference type="Proteomes" id="UP000326951"/>
    </source>
</evidence>
<dbReference type="InterPro" id="IPR029068">
    <property type="entry name" value="Glyas_Bleomycin-R_OHBP_Dase"/>
</dbReference>
<sequence length="216" mass="25263">MIKVVLIEKGDASMLFHYHFWTPFIEETEEFYKANGFHVSQRIGRYQNEFQSFNPPQTWEDFRNKPILFRIIEMKKGAINITFGFGKKVRFDHIGFLVSDDDRRKIIDSAKQMHRNIQVNERRTFIGTPYGFRIELQTNHDVVESEDSPISIHELDISTTSKDFQQFFIKLFKKDMSEIVPIFGDKTTITRAVINHISLKIATDPNGVTLQNKTIA</sequence>
<protein>
    <recommendedName>
        <fullName evidence="3">VOC domain-containing protein</fullName>
    </recommendedName>
</protein>
<dbReference type="AlphaFoldDB" id="A0A5K7WWN8"/>
<dbReference type="SUPFAM" id="SSF54593">
    <property type="entry name" value="Glyoxalase/Bleomycin resistance protein/Dihydroxybiphenyl dioxygenase"/>
    <property type="match status" value="1"/>
</dbReference>
<accession>A0A5K7WWN8</accession>